<dbReference type="InterPro" id="IPR043472">
    <property type="entry name" value="Macro_dom-like"/>
</dbReference>
<dbReference type="GeneID" id="132710794"/>
<evidence type="ECO:0000259" key="1">
    <source>
        <dbReference type="PROSITE" id="PS51154"/>
    </source>
</evidence>
<gene>
    <name evidence="3" type="primary">LOC132710794</name>
</gene>
<dbReference type="PANTHER" id="PTHR11106">
    <property type="entry name" value="GANGLIOSIDE INDUCED DIFFERENTIATION ASSOCIATED PROTEIN 2-RELATED"/>
    <property type="match status" value="1"/>
</dbReference>
<dbReference type="Pfam" id="PF01661">
    <property type="entry name" value="Macro"/>
    <property type="match status" value="1"/>
</dbReference>
<dbReference type="PROSITE" id="PS51154">
    <property type="entry name" value="MACRO"/>
    <property type="match status" value="1"/>
</dbReference>
<evidence type="ECO:0000313" key="3">
    <source>
        <dbReference type="RefSeq" id="XP_060543967.1"/>
    </source>
</evidence>
<feature type="domain" description="Macro" evidence="1">
    <location>
        <begin position="1"/>
        <end position="157"/>
    </location>
</feature>
<proteinExistence type="predicted"/>
<name>A0ABM3Z6H2_PANGU</name>
<evidence type="ECO:0000313" key="2">
    <source>
        <dbReference type="Proteomes" id="UP001652622"/>
    </source>
</evidence>
<dbReference type="Gene3D" id="3.40.220.10">
    <property type="entry name" value="Leucine Aminopeptidase, subunit E, domain 1"/>
    <property type="match status" value="1"/>
</dbReference>
<reference evidence="3" key="1">
    <citation type="submission" date="2025-08" db="UniProtKB">
        <authorList>
            <consortium name="RefSeq"/>
        </authorList>
    </citation>
    <scope>IDENTIFICATION</scope>
    <source>
        <tissue evidence="3">Blood</tissue>
    </source>
</reference>
<feature type="non-terminal residue" evidence="3">
    <location>
        <position position="1"/>
    </location>
</feature>
<organism evidence="2 3">
    <name type="scientific">Pantherophis guttatus</name>
    <name type="common">Corn snake</name>
    <name type="synonym">Elaphe guttata</name>
    <dbReference type="NCBI Taxonomy" id="94885"/>
    <lineage>
        <taxon>Eukaryota</taxon>
        <taxon>Metazoa</taxon>
        <taxon>Chordata</taxon>
        <taxon>Craniata</taxon>
        <taxon>Vertebrata</taxon>
        <taxon>Euteleostomi</taxon>
        <taxon>Lepidosauria</taxon>
        <taxon>Squamata</taxon>
        <taxon>Bifurcata</taxon>
        <taxon>Unidentata</taxon>
        <taxon>Episquamata</taxon>
        <taxon>Toxicofera</taxon>
        <taxon>Serpentes</taxon>
        <taxon>Colubroidea</taxon>
        <taxon>Colubridae</taxon>
        <taxon>Colubrinae</taxon>
        <taxon>Pantherophis</taxon>
    </lineage>
</organism>
<dbReference type="RefSeq" id="XP_060543967.1">
    <property type="nucleotide sequence ID" value="XM_060687984.1"/>
</dbReference>
<dbReference type="InterPro" id="IPR002589">
    <property type="entry name" value="Macro_dom"/>
</dbReference>
<dbReference type="SMART" id="SM00506">
    <property type="entry name" value="A1pp"/>
    <property type="match status" value="1"/>
</dbReference>
<dbReference type="Proteomes" id="UP001652622">
    <property type="component" value="Unplaced"/>
</dbReference>
<accession>A0ABM3Z6H2</accession>
<dbReference type="PANTHER" id="PTHR11106:SF93">
    <property type="entry name" value="ADP-RIBOSE GLYCOHYDROLASE MACROD1"/>
    <property type="match status" value="1"/>
</dbReference>
<sequence>FQVYRKVSLARLHEVGGGRRQPAFWKSVLLSPRSPSKLGRRVFGGLLLATPHFCLPVVIHTVGPIAQGEPSSSQQTELGDCYKNSLKLALDNKLQTVAFPCISTGVFGYPNDAAAEVVLDTLHNWLENNKDKVERLIICVFLEKDDEIYKEKLPKFFPIADPCEETPSSKL</sequence>
<keyword evidence="2" id="KW-1185">Reference proteome</keyword>
<protein>
    <submittedName>
        <fullName evidence="3">ADP-ribose glycohydrolase MACROD1-like</fullName>
    </submittedName>
</protein>
<dbReference type="SUPFAM" id="SSF52949">
    <property type="entry name" value="Macro domain-like"/>
    <property type="match status" value="1"/>
</dbReference>